<dbReference type="STRING" id="525904.Tter_2399"/>
<gene>
    <name evidence="7" type="ordered locus">Tter_2399</name>
</gene>
<evidence type="ECO:0000256" key="5">
    <source>
        <dbReference type="RuleBase" id="RU361157"/>
    </source>
</evidence>
<evidence type="ECO:0000259" key="6">
    <source>
        <dbReference type="PROSITE" id="PS51012"/>
    </source>
</evidence>
<keyword evidence="4 5" id="KW-0472">Membrane</keyword>
<dbReference type="AlphaFoldDB" id="D1CHS4"/>
<feature type="transmembrane region" description="Helical" evidence="5">
    <location>
        <begin position="21"/>
        <end position="42"/>
    </location>
</feature>
<dbReference type="KEGG" id="ttr:Tter_2399"/>
<keyword evidence="5" id="KW-1003">Cell membrane</keyword>
<dbReference type="PROSITE" id="PS51012">
    <property type="entry name" value="ABC_TM2"/>
    <property type="match status" value="1"/>
</dbReference>
<evidence type="ECO:0000256" key="3">
    <source>
        <dbReference type="ARBA" id="ARBA00022989"/>
    </source>
</evidence>
<dbReference type="RefSeq" id="WP_012876326.1">
    <property type="nucleotide sequence ID" value="NC_013526.1"/>
</dbReference>
<dbReference type="GO" id="GO:0043190">
    <property type="term" value="C:ATP-binding cassette (ABC) transporter complex"/>
    <property type="evidence" value="ECO:0007669"/>
    <property type="project" value="InterPro"/>
</dbReference>
<comment type="similarity">
    <text evidence="5">Belongs to the ABC-2 integral membrane protein family.</text>
</comment>
<organism evidence="7 8">
    <name type="scientific">Thermobaculum terrenum (strain ATCC BAA-798 / CCMEE 7001 / YNP1)</name>
    <dbReference type="NCBI Taxonomy" id="525904"/>
    <lineage>
        <taxon>Bacteria</taxon>
        <taxon>Bacillati</taxon>
        <taxon>Chloroflexota</taxon>
        <taxon>Chloroflexia</taxon>
        <taxon>Candidatus Thermobaculales</taxon>
        <taxon>Candidatus Thermobaculaceae</taxon>
        <taxon>Thermobaculum</taxon>
    </lineage>
</organism>
<feature type="domain" description="ABC transmembrane type-2" evidence="6">
    <location>
        <begin position="20"/>
        <end position="241"/>
    </location>
</feature>
<sequence>MRATWAQFKFELKLALRRGEGLLVTIFIPLLLLVFLGSVPFFSPDRSRRVAEVMPGLLALAVMSTGMVSLGIATAFERQYGFLKRLGATPLTRPQLLLAKGLTTLLTVCCQVLLLWLVGWWAFGWRPQGEVWLVAIWLLLGLAVFVGVGLWMAGTLRAEATLAIANALYLVLMLLGGVVVPLSRLPDAIGSVVRFLPTAALAELLRQSLITGGRPSTLNVVVLLFWTILAPGAAVTTFKWE</sequence>
<dbReference type="InterPro" id="IPR013525">
    <property type="entry name" value="ABC2_TM"/>
</dbReference>
<feature type="transmembrane region" description="Helical" evidence="5">
    <location>
        <begin position="131"/>
        <end position="153"/>
    </location>
</feature>
<evidence type="ECO:0000256" key="2">
    <source>
        <dbReference type="ARBA" id="ARBA00022692"/>
    </source>
</evidence>
<dbReference type="PANTHER" id="PTHR43229:SF2">
    <property type="entry name" value="NODULATION PROTEIN J"/>
    <property type="match status" value="1"/>
</dbReference>
<feature type="transmembrane region" description="Helical" evidence="5">
    <location>
        <begin position="54"/>
        <end position="76"/>
    </location>
</feature>
<accession>D1CHS4</accession>
<dbReference type="Pfam" id="PF01061">
    <property type="entry name" value="ABC2_membrane"/>
    <property type="match status" value="1"/>
</dbReference>
<dbReference type="Proteomes" id="UP000000323">
    <property type="component" value="Chromosome 2"/>
</dbReference>
<keyword evidence="5" id="KW-0813">Transport</keyword>
<proteinExistence type="inferred from homology"/>
<dbReference type="InterPro" id="IPR051784">
    <property type="entry name" value="Nod_factor_ABC_transporter"/>
</dbReference>
<dbReference type="InterPro" id="IPR000412">
    <property type="entry name" value="ABC_2_transport"/>
</dbReference>
<protein>
    <recommendedName>
        <fullName evidence="5">Transport permease protein</fullName>
    </recommendedName>
</protein>
<evidence type="ECO:0000256" key="1">
    <source>
        <dbReference type="ARBA" id="ARBA00004141"/>
    </source>
</evidence>
<evidence type="ECO:0000313" key="8">
    <source>
        <dbReference type="Proteomes" id="UP000000323"/>
    </source>
</evidence>
<dbReference type="OrthoDB" id="160207at2"/>
<keyword evidence="8" id="KW-1185">Reference proteome</keyword>
<dbReference type="PIRSF" id="PIRSF006648">
    <property type="entry name" value="DrrB"/>
    <property type="match status" value="1"/>
</dbReference>
<feature type="transmembrane region" description="Helical" evidence="5">
    <location>
        <begin position="217"/>
        <end position="238"/>
    </location>
</feature>
<evidence type="ECO:0000256" key="4">
    <source>
        <dbReference type="ARBA" id="ARBA00023136"/>
    </source>
</evidence>
<reference evidence="8" key="1">
    <citation type="journal article" date="2010" name="Stand. Genomic Sci.">
        <title>Complete genome sequence of 'Thermobaculum terrenum' type strain (YNP1).</title>
        <authorList>
            <person name="Kiss H."/>
            <person name="Cleland D."/>
            <person name="Lapidus A."/>
            <person name="Lucas S."/>
            <person name="Glavina Del Rio T."/>
            <person name="Nolan M."/>
            <person name="Tice H."/>
            <person name="Han C."/>
            <person name="Goodwin L."/>
            <person name="Pitluck S."/>
            <person name="Liolios K."/>
            <person name="Ivanova N."/>
            <person name="Mavromatis K."/>
            <person name="Ovchinnikova G."/>
            <person name="Pati A."/>
            <person name="Chen A."/>
            <person name="Palaniappan K."/>
            <person name="Land M."/>
            <person name="Hauser L."/>
            <person name="Chang Y."/>
            <person name="Jeffries C."/>
            <person name="Lu M."/>
            <person name="Brettin T."/>
            <person name="Detter J."/>
            <person name="Goker M."/>
            <person name="Tindall B."/>
            <person name="Beck B."/>
            <person name="McDermott T."/>
            <person name="Woyke T."/>
            <person name="Bristow J."/>
            <person name="Eisen J."/>
            <person name="Markowitz V."/>
            <person name="Hugenholtz P."/>
            <person name="Kyrpides N."/>
            <person name="Klenk H."/>
            <person name="Cheng J."/>
        </authorList>
    </citation>
    <scope>NUCLEOTIDE SEQUENCE [LARGE SCALE GENOMIC DNA]</scope>
    <source>
        <strain evidence="8">ATCC BAA-798 / YNP1</strain>
    </source>
</reference>
<feature type="transmembrane region" description="Helical" evidence="5">
    <location>
        <begin position="160"/>
        <end position="182"/>
    </location>
</feature>
<dbReference type="PANTHER" id="PTHR43229">
    <property type="entry name" value="NODULATION PROTEIN J"/>
    <property type="match status" value="1"/>
</dbReference>
<comment type="subcellular location">
    <subcellularLocation>
        <location evidence="5">Cell membrane</location>
        <topology evidence="5">Multi-pass membrane protein</topology>
    </subcellularLocation>
    <subcellularLocation>
        <location evidence="1">Membrane</location>
        <topology evidence="1">Multi-pass membrane protein</topology>
    </subcellularLocation>
</comment>
<keyword evidence="3 5" id="KW-1133">Transmembrane helix</keyword>
<feature type="transmembrane region" description="Helical" evidence="5">
    <location>
        <begin position="97"/>
        <end position="119"/>
    </location>
</feature>
<evidence type="ECO:0000313" key="7">
    <source>
        <dbReference type="EMBL" id="ACZ43295.1"/>
    </source>
</evidence>
<name>D1CHS4_THET1</name>
<keyword evidence="2 5" id="KW-0812">Transmembrane</keyword>
<dbReference type="EMBL" id="CP001826">
    <property type="protein sequence ID" value="ACZ43295.1"/>
    <property type="molecule type" value="Genomic_DNA"/>
</dbReference>
<dbReference type="HOGENOM" id="CLU_039483_4_1_0"/>
<dbReference type="GO" id="GO:0140359">
    <property type="term" value="F:ABC-type transporter activity"/>
    <property type="evidence" value="ECO:0007669"/>
    <property type="project" value="InterPro"/>
</dbReference>
<dbReference type="eggNOG" id="COG0842">
    <property type="taxonomic scope" value="Bacteria"/>
</dbReference>
<dbReference type="InterPro" id="IPR047817">
    <property type="entry name" value="ABC2_TM_bact-type"/>
</dbReference>